<keyword evidence="1" id="KW-0812">Transmembrane</keyword>
<gene>
    <name evidence="2" type="ORF">WQQ_14040</name>
</gene>
<organism evidence="2 3">
    <name type="scientific">Hydrocarboniphaga effusa AP103</name>
    <dbReference type="NCBI Taxonomy" id="1172194"/>
    <lineage>
        <taxon>Bacteria</taxon>
        <taxon>Pseudomonadati</taxon>
        <taxon>Pseudomonadota</taxon>
        <taxon>Gammaproteobacteria</taxon>
        <taxon>Nevskiales</taxon>
        <taxon>Nevskiaceae</taxon>
        <taxon>Hydrocarboniphaga</taxon>
    </lineage>
</organism>
<protein>
    <recommendedName>
        <fullName evidence="4">HIG1 domain-containing protein</fullName>
    </recommendedName>
</protein>
<evidence type="ECO:0000256" key="1">
    <source>
        <dbReference type="SAM" id="Phobius"/>
    </source>
</evidence>
<dbReference type="RefSeq" id="WP_007184358.1">
    <property type="nucleotide sequence ID" value="NZ_AKGD01000001.1"/>
</dbReference>
<reference evidence="2 3" key="1">
    <citation type="journal article" date="2012" name="J. Bacteriol.">
        <title>Genome Sequence of n-Alkane-Degrading Hydrocarboniphaga effusa Strain AP103T (ATCC BAA-332T).</title>
        <authorList>
            <person name="Chang H.K."/>
            <person name="Zylstra G.J."/>
            <person name="Chae J.C."/>
        </authorList>
    </citation>
    <scope>NUCLEOTIDE SEQUENCE [LARGE SCALE GENOMIC DNA]</scope>
    <source>
        <strain evidence="2 3">AP103</strain>
    </source>
</reference>
<keyword evidence="1" id="KW-0472">Membrane</keyword>
<dbReference type="Proteomes" id="UP000003704">
    <property type="component" value="Unassembled WGS sequence"/>
</dbReference>
<feature type="transmembrane region" description="Helical" evidence="1">
    <location>
        <begin position="38"/>
        <end position="62"/>
    </location>
</feature>
<keyword evidence="3" id="KW-1185">Reference proteome</keyword>
<sequence>MVVNGFIVIFLVAIIVALLAGGYFVVRDPSTQRRALWALIWRVGLQALLLIFLVLAFFFGWIKPHGVGG</sequence>
<dbReference type="STRING" id="1172194.WQQ_14040"/>
<evidence type="ECO:0008006" key="4">
    <source>
        <dbReference type="Google" id="ProtNLM"/>
    </source>
</evidence>
<dbReference type="InterPro" id="IPR021313">
    <property type="entry name" value="DUF2909"/>
</dbReference>
<accession>I7ZHP8</accession>
<dbReference type="AlphaFoldDB" id="I7ZHP8"/>
<dbReference type="EMBL" id="AKGD01000001">
    <property type="protein sequence ID" value="EIT71267.1"/>
    <property type="molecule type" value="Genomic_DNA"/>
</dbReference>
<comment type="caution">
    <text evidence="2">The sequence shown here is derived from an EMBL/GenBank/DDBJ whole genome shotgun (WGS) entry which is preliminary data.</text>
</comment>
<proteinExistence type="predicted"/>
<dbReference type="Pfam" id="PF11137">
    <property type="entry name" value="DUF2909"/>
    <property type="match status" value="1"/>
</dbReference>
<name>I7ZHP8_9GAMM</name>
<evidence type="ECO:0000313" key="3">
    <source>
        <dbReference type="Proteomes" id="UP000003704"/>
    </source>
</evidence>
<keyword evidence="1" id="KW-1133">Transmembrane helix</keyword>
<evidence type="ECO:0000313" key="2">
    <source>
        <dbReference type="EMBL" id="EIT71267.1"/>
    </source>
</evidence>
<feature type="transmembrane region" description="Helical" evidence="1">
    <location>
        <begin position="6"/>
        <end position="26"/>
    </location>
</feature>